<organism evidence="1 2">
    <name type="scientific">Gulo gulo</name>
    <name type="common">Wolverine</name>
    <name type="synonym">Gluton</name>
    <dbReference type="NCBI Taxonomy" id="48420"/>
    <lineage>
        <taxon>Eukaryota</taxon>
        <taxon>Metazoa</taxon>
        <taxon>Chordata</taxon>
        <taxon>Craniata</taxon>
        <taxon>Vertebrata</taxon>
        <taxon>Euteleostomi</taxon>
        <taxon>Mammalia</taxon>
        <taxon>Eutheria</taxon>
        <taxon>Laurasiatheria</taxon>
        <taxon>Carnivora</taxon>
        <taxon>Caniformia</taxon>
        <taxon>Musteloidea</taxon>
        <taxon>Mustelidae</taxon>
        <taxon>Guloninae</taxon>
        <taxon>Gulo</taxon>
    </lineage>
</organism>
<keyword evidence="2" id="KW-1185">Reference proteome</keyword>
<proteinExistence type="predicted"/>
<dbReference type="EMBL" id="CYRY02029623">
    <property type="protein sequence ID" value="VCX04205.1"/>
    <property type="molecule type" value="Genomic_DNA"/>
</dbReference>
<evidence type="ECO:0000313" key="1">
    <source>
        <dbReference type="EMBL" id="VCX04205.1"/>
    </source>
</evidence>
<comment type="caution">
    <text evidence="1">The sequence shown here is derived from an EMBL/GenBank/DDBJ whole genome shotgun (WGS) entry which is preliminary data.</text>
</comment>
<dbReference type="AlphaFoldDB" id="A0A9X9Q3J4"/>
<reference evidence="1 2" key="1">
    <citation type="submission" date="2018-10" db="EMBL/GenBank/DDBJ databases">
        <authorList>
            <person name="Ekblom R."/>
            <person name="Jareborg N."/>
        </authorList>
    </citation>
    <scope>NUCLEOTIDE SEQUENCE [LARGE SCALE GENOMIC DNA]</scope>
    <source>
        <tissue evidence="1">Muscle</tissue>
    </source>
</reference>
<accession>A0A9X9Q3J4</accession>
<sequence>MLPLGLAFPQRPKNWSKRLIFLPWGPRGAPWSPGSWWETVLAAGFLDSSISALASSPLFFSAQHPVSWSRPISEALV</sequence>
<evidence type="ECO:0000313" key="2">
    <source>
        <dbReference type="Proteomes" id="UP000269945"/>
    </source>
</evidence>
<gene>
    <name evidence="1" type="ORF">BN2614_LOCUS1</name>
</gene>
<name>A0A9X9Q3J4_GULGU</name>
<dbReference type="Proteomes" id="UP000269945">
    <property type="component" value="Unassembled WGS sequence"/>
</dbReference>
<protein>
    <submittedName>
        <fullName evidence="1">Uncharacterized protein</fullName>
    </submittedName>
</protein>